<evidence type="ECO:0000256" key="10">
    <source>
        <dbReference type="ARBA" id="ARBA00023180"/>
    </source>
</evidence>
<dbReference type="Pfam" id="PF00520">
    <property type="entry name" value="Ion_trans"/>
    <property type="match status" value="1"/>
</dbReference>
<dbReference type="PANTHER" id="PTHR47143">
    <property type="entry name" value="TRANSIENT RECEPTOR POTENTIAL CATION CHANNEL PROTEIN PAINLESS"/>
    <property type="match status" value="1"/>
</dbReference>
<dbReference type="InterPro" id="IPR002110">
    <property type="entry name" value="Ankyrin_rpt"/>
</dbReference>
<dbReference type="InterPro" id="IPR005821">
    <property type="entry name" value="Ion_trans_dom"/>
</dbReference>
<evidence type="ECO:0000256" key="6">
    <source>
        <dbReference type="ARBA" id="ARBA00022989"/>
    </source>
</evidence>
<keyword evidence="11" id="KW-0407">Ion channel</keyword>
<dbReference type="Pfam" id="PF00023">
    <property type="entry name" value="Ank"/>
    <property type="match status" value="2"/>
</dbReference>
<feature type="transmembrane region" description="Helical" evidence="14">
    <location>
        <begin position="888"/>
        <end position="914"/>
    </location>
</feature>
<evidence type="ECO:0000256" key="8">
    <source>
        <dbReference type="ARBA" id="ARBA00023065"/>
    </source>
</evidence>
<evidence type="ECO:0000256" key="4">
    <source>
        <dbReference type="ARBA" id="ARBA00022692"/>
    </source>
</evidence>
<protein>
    <recommendedName>
        <fullName evidence="15">Ion transport domain-containing protein</fullName>
    </recommendedName>
</protein>
<evidence type="ECO:0000313" key="17">
    <source>
        <dbReference type="Proteomes" id="UP001075354"/>
    </source>
</evidence>
<evidence type="ECO:0000256" key="11">
    <source>
        <dbReference type="ARBA" id="ARBA00023303"/>
    </source>
</evidence>
<feature type="repeat" description="ANK" evidence="12">
    <location>
        <begin position="334"/>
        <end position="366"/>
    </location>
</feature>
<feature type="transmembrane region" description="Helical" evidence="14">
    <location>
        <begin position="862"/>
        <end position="882"/>
    </location>
</feature>
<keyword evidence="8" id="KW-0406">Ion transport</keyword>
<keyword evidence="4 14" id="KW-0812">Transmembrane</keyword>
<dbReference type="PANTHER" id="PTHR47143:SF1">
    <property type="entry name" value="ION_TRANS DOMAIN-CONTAINING PROTEIN"/>
    <property type="match status" value="1"/>
</dbReference>
<evidence type="ECO:0000256" key="1">
    <source>
        <dbReference type="ARBA" id="ARBA00004141"/>
    </source>
</evidence>
<evidence type="ECO:0000256" key="2">
    <source>
        <dbReference type="ARBA" id="ARBA00022448"/>
    </source>
</evidence>
<evidence type="ECO:0000256" key="12">
    <source>
        <dbReference type="PROSITE-ProRule" id="PRU00023"/>
    </source>
</evidence>
<comment type="subcellular location">
    <subcellularLocation>
        <location evidence="1">Membrane</location>
        <topology evidence="1">Multi-pass membrane protein</topology>
    </subcellularLocation>
</comment>
<organism evidence="16 17">
    <name type="scientific">Megalurothrips usitatus</name>
    <name type="common">bean blossom thrips</name>
    <dbReference type="NCBI Taxonomy" id="439358"/>
    <lineage>
        <taxon>Eukaryota</taxon>
        <taxon>Metazoa</taxon>
        <taxon>Ecdysozoa</taxon>
        <taxon>Arthropoda</taxon>
        <taxon>Hexapoda</taxon>
        <taxon>Insecta</taxon>
        <taxon>Pterygota</taxon>
        <taxon>Neoptera</taxon>
        <taxon>Paraneoptera</taxon>
        <taxon>Thysanoptera</taxon>
        <taxon>Terebrantia</taxon>
        <taxon>Thripoidea</taxon>
        <taxon>Thripidae</taxon>
        <taxon>Megalurothrips</taxon>
    </lineage>
</organism>
<dbReference type="SUPFAM" id="SSF48403">
    <property type="entry name" value="Ankyrin repeat"/>
    <property type="match status" value="1"/>
</dbReference>
<evidence type="ECO:0000256" key="7">
    <source>
        <dbReference type="ARBA" id="ARBA00023043"/>
    </source>
</evidence>
<feature type="region of interest" description="Disordered" evidence="13">
    <location>
        <begin position="393"/>
        <end position="413"/>
    </location>
</feature>
<keyword evidence="7 12" id="KW-0040">ANK repeat</keyword>
<feature type="repeat" description="ANK" evidence="12">
    <location>
        <begin position="603"/>
        <end position="637"/>
    </location>
</feature>
<feature type="domain" description="Ion transport" evidence="15">
    <location>
        <begin position="797"/>
        <end position="1026"/>
    </location>
</feature>
<keyword evidence="6 14" id="KW-1133">Transmembrane helix</keyword>
<accession>A0AAV7XMC5</accession>
<evidence type="ECO:0000256" key="3">
    <source>
        <dbReference type="ARBA" id="ARBA00022606"/>
    </source>
</evidence>
<feature type="compositionally biased region" description="Polar residues" evidence="13">
    <location>
        <begin position="395"/>
        <end position="413"/>
    </location>
</feature>
<dbReference type="InterPro" id="IPR052076">
    <property type="entry name" value="TRP_cation_channel"/>
</dbReference>
<dbReference type="PROSITE" id="PS50297">
    <property type="entry name" value="ANK_REP_REGION"/>
    <property type="match status" value="6"/>
</dbReference>
<feature type="region of interest" description="Disordered" evidence="13">
    <location>
        <begin position="45"/>
        <end position="70"/>
    </location>
</feature>
<feature type="repeat" description="ANK" evidence="12">
    <location>
        <begin position="569"/>
        <end position="593"/>
    </location>
</feature>
<dbReference type="AlphaFoldDB" id="A0AAV7XMC5"/>
<proteinExistence type="predicted"/>
<dbReference type="SMART" id="SM00248">
    <property type="entry name" value="ANK"/>
    <property type="match status" value="9"/>
</dbReference>
<evidence type="ECO:0000313" key="16">
    <source>
        <dbReference type="EMBL" id="KAJ1525976.1"/>
    </source>
</evidence>
<feature type="transmembrane region" description="Helical" evidence="14">
    <location>
        <begin position="764"/>
        <end position="783"/>
    </location>
</feature>
<evidence type="ECO:0000256" key="9">
    <source>
        <dbReference type="ARBA" id="ARBA00023136"/>
    </source>
</evidence>
<evidence type="ECO:0000256" key="13">
    <source>
        <dbReference type="SAM" id="MobiDB-lite"/>
    </source>
</evidence>
<feature type="repeat" description="ANK" evidence="12">
    <location>
        <begin position="638"/>
        <end position="670"/>
    </location>
</feature>
<feature type="repeat" description="ANK" evidence="12">
    <location>
        <begin position="502"/>
        <end position="534"/>
    </location>
</feature>
<keyword evidence="3" id="KW-0716">Sensory transduction</keyword>
<dbReference type="GO" id="GO:0005216">
    <property type="term" value="F:monoatomic ion channel activity"/>
    <property type="evidence" value="ECO:0007669"/>
    <property type="project" value="InterPro"/>
</dbReference>
<keyword evidence="5" id="KW-0677">Repeat</keyword>
<feature type="transmembrane region" description="Helical" evidence="14">
    <location>
        <begin position="987"/>
        <end position="1017"/>
    </location>
</feature>
<keyword evidence="2" id="KW-0813">Transport</keyword>
<evidence type="ECO:0000259" key="15">
    <source>
        <dbReference type="Pfam" id="PF00520"/>
    </source>
</evidence>
<gene>
    <name evidence="16" type="ORF">ONE63_009159</name>
</gene>
<reference evidence="16" key="1">
    <citation type="submission" date="2022-12" db="EMBL/GenBank/DDBJ databases">
        <title>Chromosome-level genome assembly of the bean flower thrips Megalurothrips usitatus.</title>
        <authorList>
            <person name="Ma L."/>
            <person name="Liu Q."/>
            <person name="Li H."/>
            <person name="Cai W."/>
        </authorList>
    </citation>
    <scope>NUCLEOTIDE SEQUENCE</scope>
    <source>
        <strain evidence="16">Cailab_2022a</strain>
    </source>
</reference>
<dbReference type="InterPro" id="IPR036770">
    <property type="entry name" value="Ankyrin_rpt-contain_sf"/>
</dbReference>
<sequence>MWRIQRKPILFIHVQNKLPADTYPAPAWPGAVRPTTRKQFPRVWAGGAPAPPYRTGHVPDSSAKHVKKEKTRGLGVGVEGKGHALYPDSRKFCQEPAAAAPHRNADPAPRRAASRPQRSPLLLRGRVFQQERRRPAKRSSSVGVGELNQLNHKLNLRALREARAPRYKTEGPSLSARWRSFRRKQRVVSASVGDLDQRDAYGVGGGARDDLDEDEKAIVLDESPPSEDYGFFESLDGRLDDELCVRICKETIRGNLTEQLRASSGGGGSGSPAVRLDDLEAGKLAPDAVAQALAGRGQTERSVALLWACFLGRADLARAILDAGADLHYAEPADGLGALHLAAFSGSVECTKLMLAKGIDPNKVHRSFAPLHCAMFGNAVDTARLLLRAGAALSPTPSSRGSKEQQTTLGRKASATTVPLAALTVPLAGPLGAGTPLDNGVPMTPIVASSRAPTPSPDAGPRDCECPLHCAVRAGAGAGAGDCVQLLLEVGADPQCVEPGGGGWTPLHIAADRGAVRIAKLLLDAGAPLHAQTWERGLTPLHVAAEAGWCEVLELLLSRGADAAALTSRGQTALHLAARAQSVDSVEVLLREGRADPNAADADQRTPLHSAVGKAIVAYDMVEVLIGARADVNARDRYGYTPLHVAALNELSQCVETLLYHGADVSARTKGGTPALSIIARKTPASLAMLGQRLDAAISMHDPEVSHREVELKLDFRPILQHCRQDETSFLKTFVDEDGQKHFLQHPLCQAFLHLKWQKVRRLFLFRIGMWFGFTLLLTLYILTALAHDCYNEAKNVTLTPEFCANNSIVGTLLLDNPAVIEWQWYVLVVLASIEMLRKTIWISAYSSFYQYISQSDNLIEWPVLASVFAVSFIYGGQTYVWQNHVGAFSVLFAWINLMVMIGQLPIFGTYVAMYVRVQTEVGKLLLAYACLLIGFTITFCVMFPAAQTFSNPFVAFIKVLVMMTGELDFEDLLSGGSQKNNNKPAFLLYVSAHLTFVLFLLSVTIVLMNLMVGIAVHDIQGLKKTAILSKLVRQTNVISYIERALFKGYLPGHVQKLLKQSALVSPSGYRVVLHVKPLNPRELRLPKPVLAAAYEIAKQRRKGKHTISSYGSHRTMWQGLHGGPQAHINQLAQEVREMKEAMRELLVSLNQDQDLLNI</sequence>
<feature type="repeat" description="ANK" evidence="12">
    <location>
        <begin position="536"/>
        <end position="568"/>
    </location>
</feature>
<dbReference type="EMBL" id="JAPTSV010000007">
    <property type="protein sequence ID" value="KAJ1525976.1"/>
    <property type="molecule type" value="Genomic_DNA"/>
</dbReference>
<evidence type="ECO:0000256" key="5">
    <source>
        <dbReference type="ARBA" id="ARBA00022737"/>
    </source>
</evidence>
<feature type="region of interest" description="Disordered" evidence="13">
    <location>
        <begin position="97"/>
        <end position="119"/>
    </location>
</feature>
<comment type="caution">
    <text evidence="16">The sequence shown here is derived from an EMBL/GenBank/DDBJ whole genome shotgun (WGS) entry which is preliminary data.</text>
</comment>
<dbReference type="Pfam" id="PF12796">
    <property type="entry name" value="Ank_2"/>
    <property type="match status" value="3"/>
</dbReference>
<keyword evidence="10" id="KW-0325">Glycoprotein</keyword>
<dbReference type="Proteomes" id="UP001075354">
    <property type="component" value="Chromosome 7"/>
</dbReference>
<keyword evidence="9 14" id="KW-0472">Membrane</keyword>
<keyword evidence="17" id="KW-1185">Reference proteome</keyword>
<dbReference type="PRINTS" id="PR01415">
    <property type="entry name" value="ANKYRIN"/>
</dbReference>
<feature type="transmembrane region" description="Helical" evidence="14">
    <location>
        <begin position="926"/>
        <end position="947"/>
    </location>
</feature>
<dbReference type="Gene3D" id="1.25.40.20">
    <property type="entry name" value="Ankyrin repeat-containing domain"/>
    <property type="match status" value="2"/>
</dbReference>
<dbReference type="PROSITE" id="PS50088">
    <property type="entry name" value="ANK_REPEAT"/>
    <property type="match status" value="6"/>
</dbReference>
<evidence type="ECO:0000256" key="14">
    <source>
        <dbReference type="SAM" id="Phobius"/>
    </source>
</evidence>
<name>A0AAV7XMC5_9NEOP</name>
<dbReference type="GO" id="GO:0034703">
    <property type="term" value="C:cation channel complex"/>
    <property type="evidence" value="ECO:0007669"/>
    <property type="project" value="UniProtKB-ARBA"/>
</dbReference>